<proteinExistence type="predicted"/>
<evidence type="ECO:0000256" key="2">
    <source>
        <dbReference type="ARBA" id="ARBA00022490"/>
    </source>
</evidence>
<dbReference type="PROSITE" id="PS50245">
    <property type="entry name" value="CAP_GLY_2"/>
    <property type="match status" value="3"/>
</dbReference>
<dbReference type="PROSITE" id="PS50297">
    <property type="entry name" value="ANK_REP_REGION"/>
    <property type="match status" value="1"/>
</dbReference>
<reference evidence="6 7" key="2">
    <citation type="submission" date="2018-11" db="EMBL/GenBank/DDBJ databases">
        <authorList>
            <consortium name="Pathogen Informatics"/>
        </authorList>
    </citation>
    <scope>NUCLEOTIDE SEQUENCE [LARGE SCALE GENOMIC DNA]</scope>
    <source>
        <strain evidence="6 7">NST_G2</strain>
    </source>
</reference>
<dbReference type="InterPro" id="IPR036859">
    <property type="entry name" value="CAP-Gly_dom_sf"/>
</dbReference>
<reference evidence="8" key="1">
    <citation type="submission" date="2016-06" db="UniProtKB">
        <authorList>
            <consortium name="WormBaseParasite"/>
        </authorList>
    </citation>
    <scope>IDENTIFICATION</scope>
</reference>
<feature type="region of interest" description="Disordered" evidence="4">
    <location>
        <begin position="53"/>
        <end position="73"/>
    </location>
</feature>
<dbReference type="Proteomes" id="UP000275846">
    <property type="component" value="Unassembled WGS sequence"/>
</dbReference>
<dbReference type="InterPro" id="IPR000938">
    <property type="entry name" value="CAP-Gly_domain"/>
</dbReference>
<dbReference type="EMBL" id="UYSU01032493">
    <property type="protein sequence ID" value="VDL89683.1"/>
    <property type="molecule type" value="Genomic_DNA"/>
</dbReference>
<name>A0A183SGF0_SCHSO</name>
<evidence type="ECO:0000313" key="8">
    <source>
        <dbReference type="WBParaSite" id="SSLN_0000339801-mRNA-1"/>
    </source>
</evidence>
<feature type="repeat" description="ANK" evidence="3">
    <location>
        <begin position="234"/>
        <end position="266"/>
    </location>
</feature>
<dbReference type="PANTHER" id="PTHR18916:SF85">
    <property type="entry name" value="TUBULIN-FOLDING COFACTOR B"/>
    <property type="match status" value="1"/>
</dbReference>
<evidence type="ECO:0000256" key="1">
    <source>
        <dbReference type="ARBA" id="ARBA00004496"/>
    </source>
</evidence>
<feature type="region of interest" description="Disordered" evidence="4">
    <location>
        <begin position="666"/>
        <end position="696"/>
    </location>
</feature>
<feature type="compositionally biased region" description="Polar residues" evidence="4">
    <location>
        <begin position="62"/>
        <end position="71"/>
    </location>
</feature>
<dbReference type="Pfam" id="PF12796">
    <property type="entry name" value="Ank_2"/>
    <property type="match status" value="1"/>
</dbReference>
<evidence type="ECO:0000313" key="6">
    <source>
        <dbReference type="EMBL" id="VDL89683.1"/>
    </source>
</evidence>
<sequence length="1020" mass="109245">MVTVIKIDSNSLSVRVPPKCLPSPRTVARVHASKRAGTPISLRRAFQRRIETVVDAEEHNGETPSTGSRSYPLTHPPKDPILCPDCRQFNAQLSPTSDGGYGILPGDGAELRPVSPEMSEEEVIRMLLAADGRVRGAWWCDDCVAQLSSPQVTISHLFALLRQWTPYTQLQLDTIVLEMLRRGAHVDDRDGLTGMTLLHYAAKSGALGNEDLACRISTFLLDEGACLEARCGWADMTPLHYAAYFDCPMLVELLLSRGADPLVRSATADGATPLHMAASQLSLGAARALAHLSLSVTFSGMQTDSDYAPLYTPLTCKEALDAHMRTPFDCLPPAGELPESLSGIRDRLAELLGPPLSDEAKAQVPFPLALLGAGCTTSSYRVMPSRNASEAVTTATPVRSFSPARSVVNSVFPREHRQSTPSLGYSSPRLSNGKTALLLGPRKNQPQISEWGLIIPTGDGPEPMAPMPDEIVYASPRCRRVNTAPPQNANPLPVGGPKAAAEIAPPPTARVETPLPPPVQINHPLPSTSTVSAKVTLQAMGLSLGDRVCVGPGGGVPPRFTLSGEPEGGGTGGSHVTGRMGHLRYCGPVCFASGIWVGVELDEAYGKNDGTVNGVQYFECAAKHGIFAPIGRVYKVSRSNRGSRGSGDASAAAEFSFRPVVPTNGQRLPVNGRASPVVSGNGSGRGSEVGNEDYGSLRRRTPVQSAPLDVSSVTAKVDTGLHRSSQVVLEDVQIGDEVLVAGLRRGIVRFIGETSFAPGIWYGVELFKPAGKNDGSVDGRRYFRCPAKHGVFAPVLRLQKVIRSCRMPPNIMSQSLHADSPSQPDDADRRIPGVEMAAMGSPTCTPNRLRRDFGDCGTYASLDRSRSSKLPMTSKSACGSPAPVRLISITRQQPLAPLGDEFYLAEGMQVLCSGELGQSKSRTALRLLPPLCVLRYIGPVTFTEGIWLGVELRNPRGRHDGTVSGRRYFTCPPEHGVLVRPSRVTFRGISASKLLPPELAAVERAFLKKQTDCKSVHSQP</sequence>
<evidence type="ECO:0000259" key="5">
    <source>
        <dbReference type="PROSITE" id="PS50245"/>
    </source>
</evidence>
<dbReference type="Pfam" id="PF01302">
    <property type="entry name" value="CAP_GLY"/>
    <property type="match status" value="3"/>
</dbReference>
<dbReference type="PROSITE" id="PS00845">
    <property type="entry name" value="CAP_GLY_1"/>
    <property type="match status" value="2"/>
</dbReference>
<dbReference type="Gene3D" id="1.25.40.20">
    <property type="entry name" value="Ankyrin repeat-containing domain"/>
    <property type="match status" value="1"/>
</dbReference>
<accession>A0A183SGF0</accession>
<comment type="subcellular location">
    <subcellularLocation>
        <location evidence="1">Cytoplasm</location>
    </subcellularLocation>
</comment>
<evidence type="ECO:0000256" key="3">
    <source>
        <dbReference type="PROSITE-ProRule" id="PRU00023"/>
    </source>
</evidence>
<dbReference type="SMART" id="SM00248">
    <property type="entry name" value="ANK"/>
    <property type="match status" value="3"/>
</dbReference>
<keyword evidence="2" id="KW-0963">Cytoplasm</keyword>
<keyword evidence="3" id="KW-0040">ANK repeat</keyword>
<dbReference type="OrthoDB" id="2130750at2759"/>
<dbReference type="Gene3D" id="2.30.30.190">
    <property type="entry name" value="CAP Gly-rich-like domain"/>
    <property type="match status" value="3"/>
</dbReference>
<feature type="domain" description="CAP-Gly" evidence="5">
    <location>
        <begin position="587"/>
        <end position="629"/>
    </location>
</feature>
<dbReference type="PANTHER" id="PTHR18916">
    <property type="entry name" value="DYNACTIN 1-RELATED MICROTUBULE-BINDING"/>
    <property type="match status" value="1"/>
</dbReference>
<dbReference type="SUPFAM" id="SSF48403">
    <property type="entry name" value="Ankyrin repeat"/>
    <property type="match status" value="1"/>
</dbReference>
<protein>
    <submittedName>
        <fullName evidence="8">CAP-Gly domain-containing linker protein 4</fullName>
    </submittedName>
</protein>
<gene>
    <name evidence="6" type="ORF">SSLN_LOCUS3298</name>
</gene>
<dbReference type="PROSITE" id="PS50088">
    <property type="entry name" value="ANK_REPEAT"/>
    <property type="match status" value="1"/>
</dbReference>
<dbReference type="STRING" id="70667.A0A183SGF0"/>
<dbReference type="AlphaFoldDB" id="A0A183SGF0"/>
<dbReference type="SMART" id="SM01052">
    <property type="entry name" value="CAP_GLY"/>
    <property type="match status" value="3"/>
</dbReference>
<evidence type="ECO:0000256" key="4">
    <source>
        <dbReference type="SAM" id="MobiDB-lite"/>
    </source>
</evidence>
<keyword evidence="7" id="KW-1185">Reference proteome</keyword>
<feature type="domain" description="CAP-Gly" evidence="5">
    <location>
        <begin position="752"/>
        <end position="794"/>
    </location>
</feature>
<dbReference type="WBParaSite" id="SSLN_0000339801-mRNA-1">
    <property type="protein sequence ID" value="SSLN_0000339801-mRNA-1"/>
    <property type="gene ID" value="SSLN_0000339801"/>
</dbReference>
<evidence type="ECO:0000313" key="7">
    <source>
        <dbReference type="Proteomes" id="UP000275846"/>
    </source>
</evidence>
<dbReference type="InterPro" id="IPR002110">
    <property type="entry name" value="Ankyrin_rpt"/>
</dbReference>
<feature type="domain" description="CAP-Gly" evidence="5">
    <location>
        <begin position="938"/>
        <end position="980"/>
    </location>
</feature>
<dbReference type="InterPro" id="IPR036770">
    <property type="entry name" value="Ankyrin_rpt-contain_sf"/>
</dbReference>
<dbReference type="SUPFAM" id="SSF74924">
    <property type="entry name" value="Cap-Gly domain"/>
    <property type="match status" value="3"/>
</dbReference>
<organism evidence="8">
    <name type="scientific">Schistocephalus solidus</name>
    <name type="common">Tapeworm</name>
    <dbReference type="NCBI Taxonomy" id="70667"/>
    <lineage>
        <taxon>Eukaryota</taxon>
        <taxon>Metazoa</taxon>
        <taxon>Spiralia</taxon>
        <taxon>Lophotrochozoa</taxon>
        <taxon>Platyhelminthes</taxon>
        <taxon>Cestoda</taxon>
        <taxon>Eucestoda</taxon>
        <taxon>Diphyllobothriidea</taxon>
        <taxon>Diphyllobothriidae</taxon>
        <taxon>Schistocephalus</taxon>
    </lineage>
</organism>